<keyword evidence="2" id="KW-1185">Reference proteome</keyword>
<gene>
    <name evidence="1" type="ORF">N1851_002079</name>
</gene>
<evidence type="ECO:0000313" key="2">
    <source>
        <dbReference type="Proteomes" id="UP001174136"/>
    </source>
</evidence>
<comment type="caution">
    <text evidence="1">The sequence shown here is derived from an EMBL/GenBank/DDBJ whole genome shotgun (WGS) entry which is preliminary data.</text>
</comment>
<reference evidence="1" key="1">
    <citation type="journal article" date="2023" name="Front. Mar. Sci.">
        <title>A new Merluccius polli reference genome to investigate the effects of global change in West African waters.</title>
        <authorList>
            <person name="Mateo J.L."/>
            <person name="Blanco-Fernandez C."/>
            <person name="Garcia-Vazquez E."/>
            <person name="Machado-Schiaffino G."/>
        </authorList>
    </citation>
    <scope>NUCLEOTIDE SEQUENCE</scope>
    <source>
        <strain evidence="1">C29</strain>
        <tissue evidence="1">Fin</tissue>
    </source>
</reference>
<evidence type="ECO:0000313" key="1">
    <source>
        <dbReference type="EMBL" id="KAK0155601.1"/>
    </source>
</evidence>
<dbReference type="EMBL" id="JAOPHQ010000283">
    <property type="protein sequence ID" value="KAK0155601.1"/>
    <property type="molecule type" value="Genomic_DNA"/>
</dbReference>
<dbReference type="AlphaFoldDB" id="A0AA47P924"/>
<dbReference type="Proteomes" id="UP001174136">
    <property type="component" value="Unassembled WGS sequence"/>
</dbReference>
<accession>A0AA47P924</accession>
<sequence length="137" mass="15400">MTFKARHGLAPPYIADLLSPYKPGCRLRSSALTSASVEGVVFVYHRWMTCEVHPGATPSIHDVSFPDSSRPYHVTLFWKKTNLISLEATHTIPPDVYISGEKLQVVTEYKYLGIIIDSGLSFKSQVKRVCDRVKFSL</sequence>
<name>A0AA47P924_MERPO</name>
<organism evidence="1 2">
    <name type="scientific">Merluccius polli</name>
    <name type="common">Benguela hake</name>
    <name type="synonym">Merluccius cadenati</name>
    <dbReference type="NCBI Taxonomy" id="89951"/>
    <lineage>
        <taxon>Eukaryota</taxon>
        <taxon>Metazoa</taxon>
        <taxon>Chordata</taxon>
        <taxon>Craniata</taxon>
        <taxon>Vertebrata</taxon>
        <taxon>Euteleostomi</taxon>
        <taxon>Actinopterygii</taxon>
        <taxon>Neopterygii</taxon>
        <taxon>Teleostei</taxon>
        <taxon>Neoteleostei</taxon>
        <taxon>Acanthomorphata</taxon>
        <taxon>Zeiogadaria</taxon>
        <taxon>Gadariae</taxon>
        <taxon>Gadiformes</taxon>
        <taxon>Gadoidei</taxon>
        <taxon>Merlucciidae</taxon>
        <taxon>Merluccius</taxon>
    </lineage>
</organism>
<protein>
    <submittedName>
        <fullName evidence="1">Uncharacterized protein</fullName>
    </submittedName>
</protein>
<proteinExistence type="predicted"/>